<keyword evidence="1" id="KW-1133">Transmembrane helix</keyword>
<accession>A0A926IPA3</accession>
<proteinExistence type="predicted"/>
<evidence type="ECO:0000313" key="3">
    <source>
        <dbReference type="Proteomes" id="UP000651085"/>
    </source>
</evidence>
<keyword evidence="1" id="KW-0812">Transmembrane</keyword>
<sequence length="136" mass="15839">MRKIICAFLGGFIVLSLVVVLLVYPIFIRIDDSIDLGSGYRYIQDHPQSIIHHASEKYKGTGNEVIPPLVLEYNYNESFIIAKTKDIKTKNTIFWIVEKSKMKSEIYLDFIEFCKQVKDRNINLILKSNYNRIGDF</sequence>
<organism evidence="2 3">
    <name type="scientific">Jilunia laotingensis</name>
    <dbReference type="NCBI Taxonomy" id="2763675"/>
    <lineage>
        <taxon>Bacteria</taxon>
        <taxon>Pseudomonadati</taxon>
        <taxon>Bacteroidota</taxon>
        <taxon>Bacteroidia</taxon>
        <taxon>Bacteroidales</taxon>
        <taxon>Bacteroidaceae</taxon>
        <taxon>Jilunia</taxon>
    </lineage>
</organism>
<evidence type="ECO:0000256" key="1">
    <source>
        <dbReference type="SAM" id="Phobius"/>
    </source>
</evidence>
<dbReference type="AlphaFoldDB" id="A0A926IPA3"/>
<reference evidence="2" key="1">
    <citation type="submission" date="2020-08" db="EMBL/GenBank/DDBJ databases">
        <title>Genome public.</title>
        <authorList>
            <person name="Liu C."/>
            <person name="Sun Q."/>
        </authorList>
    </citation>
    <scope>NUCLEOTIDE SEQUENCE</scope>
    <source>
        <strain evidence="2">N12</strain>
    </source>
</reference>
<protein>
    <submittedName>
        <fullName evidence="2">Uncharacterized protein</fullName>
    </submittedName>
</protein>
<gene>
    <name evidence="2" type="ORF">H8744_04655</name>
</gene>
<name>A0A926IPA3_9BACT</name>
<dbReference type="RefSeq" id="WP_262433721.1">
    <property type="nucleotide sequence ID" value="NZ_JACRTF010000001.1"/>
</dbReference>
<dbReference type="EMBL" id="JACRTF010000001">
    <property type="protein sequence ID" value="MBC8592546.1"/>
    <property type="molecule type" value="Genomic_DNA"/>
</dbReference>
<evidence type="ECO:0000313" key="2">
    <source>
        <dbReference type="EMBL" id="MBC8592546.1"/>
    </source>
</evidence>
<dbReference type="Proteomes" id="UP000651085">
    <property type="component" value="Unassembled WGS sequence"/>
</dbReference>
<comment type="caution">
    <text evidence="2">The sequence shown here is derived from an EMBL/GenBank/DDBJ whole genome shotgun (WGS) entry which is preliminary data.</text>
</comment>
<keyword evidence="3" id="KW-1185">Reference proteome</keyword>
<keyword evidence="1" id="KW-0472">Membrane</keyword>
<feature type="transmembrane region" description="Helical" evidence="1">
    <location>
        <begin position="7"/>
        <end position="27"/>
    </location>
</feature>